<evidence type="ECO:0000256" key="1">
    <source>
        <dbReference type="SAM" id="Coils"/>
    </source>
</evidence>
<gene>
    <name evidence="2" type="ORF">ILYODFUR_029900</name>
</gene>
<comment type="caution">
    <text evidence="2">The sequence shown here is derived from an EMBL/GenBank/DDBJ whole genome shotgun (WGS) entry which is preliminary data.</text>
</comment>
<organism evidence="2 3">
    <name type="scientific">Ilyodon furcidens</name>
    <name type="common">goldbreast splitfin</name>
    <dbReference type="NCBI Taxonomy" id="33524"/>
    <lineage>
        <taxon>Eukaryota</taxon>
        <taxon>Metazoa</taxon>
        <taxon>Chordata</taxon>
        <taxon>Craniata</taxon>
        <taxon>Vertebrata</taxon>
        <taxon>Euteleostomi</taxon>
        <taxon>Actinopterygii</taxon>
        <taxon>Neopterygii</taxon>
        <taxon>Teleostei</taxon>
        <taxon>Neoteleostei</taxon>
        <taxon>Acanthomorphata</taxon>
        <taxon>Ovalentaria</taxon>
        <taxon>Atherinomorphae</taxon>
        <taxon>Cyprinodontiformes</taxon>
        <taxon>Goodeidae</taxon>
        <taxon>Ilyodon</taxon>
    </lineage>
</organism>
<dbReference type="Gene3D" id="6.10.250.1950">
    <property type="match status" value="1"/>
</dbReference>
<protein>
    <submittedName>
        <fullName evidence="2">Uncharacterized protein</fullName>
    </submittedName>
</protein>
<dbReference type="EMBL" id="JAHRIQ010073846">
    <property type="protein sequence ID" value="MEQ2245628.1"/>
    <property type="molecule type" value="Genomic_DNA"/>
</dbReference>
<keyword evidence="1" id="KW-0175">Coiled coil</keyword>
<accession>A0ABV0UK62</accession>
<sequence>MPSITDPNLSDRFTSAMEEIHNKHLKAYADIIDTTAELSHNHREFLKSALEACLKKCKDDEKLFETIQEYKRDLEQKKKALKETRDALSEMMSEVQEKETKKEDIIQKIQNLKEEQMKREEVIESQNRANKDRLRNLQKARLVFQDHLGLEIRTIMDKTQLVKGVAAVCPAIICTQLYMDMMAFSVYANQMVLADDASKPRMD</sequence>
<evidence type="ECO:0000313" key="2">
    <source>
        <dbReference type="EMBL" id="MEQ2245628.1"/>
    </source>
</evidence>
<evidence type="ECO:0000313" key="3">
    <source>
        <dbReference type="Proteomes" id="UP001482620"/>
    </source>
</evidence>
<feature type="coiled-coil region" evidence="1">
    <location>
        <begin position="60"/>
        <end position="129"/>
    </location>
</feature>
<name>A0ABV0UK62_9TELE</name>
<reference evidence="2 3" key="1">
    <citation type="submission" date="2021-06" db="EMBL/GenBank/DDBJ databases">
        <authorList>
            <person name="Palmer J.M."/>
        </authorList>
    </citation>
    <scope>NUCLEOTIDE SEQUENCE [LARGE SCALE GENOMIC DNA]</scope>
    <source>
        <strain evidence="3">if_2019</strain>
        <tissue evidence="2">Muscle</tissue>
    </source>
</reference>
<keyword evidence="3" id="KW-1185">Reference proteome</keyword>
<dbReference type="Proteomes" id="UP001482620">
    <property type="component" value="Unassembled WGS sequence"/>
</dbReference>
<proteinExistence type="predicted"/>